<dbReference type="OrthoDB" id="282973at2759"/>
<evidence type="ECO:0000313" key="4">
    <source>
        <dbReference type="Proteomes" id="UP000094336"/>
    </source>
</evidence>
<evidence type="ECO:0000313" key="3">
    <source>
        <dbReference type="EMBL" id="ODQ80485.1"/>
    </source>
</evidence>
<accession>A0A1E3QS11</accession>
<keyword evidence="1" id="KW-0378">Hydrolase</keyword>
<proteinExistence type="predicted"/>
<evidence type="ECO:0000256" key="2">
    <source>
        <dbReference type="ARBA" id="ARBA00023180"/>
    </source>
</evidence>
<dbReference type="CDD" id="cd00842">
    <property type="entry name" value="MPP_ASMase"/>
    <property type="match status" value="1"/>
</dbReference>
<dbReference type="PANTHER" id="PTHR10340:SF27">
    <property type="entry name" value="ACL091CP"/>
    <property type="match status" value="1"/>
</dbReference>
<protein>
    <recommendedName>
        <fullName evidence="5">Calcineurin-like phosphoesterase domain-containing protein</fullName>
    </recommendedName>
</protein>
<dbReference type="InterPro" id="IPR029052">
    <property type="entry name" value="Metallo-depent_PP-like"/>
</dbReference>
<keyword evidence="2" id="KW-0325">Glycoprotein</keyword>
<dbReference type="SUPFAM" id="SSF56300">
    <property type="entry name" value="Metallo-dependent phosphatases"/>
    <property type="match status" value="1"/>
</dbReference>
<organism evidence="3 4">
    <name type="scientific">Babjeviella inositovora NRRL Y-12698</name>
    <dbReference type="NCBI Taxonomy" id="984486"/>
    <lineage>
        <taxon>Eukaryota</taxon>
        <taxon>Fungi</taxon>
        <taxon>Dikarya</taxon>
        <taxon>Ascomycota</taxon>
        <taxon>Saccharomycotina</taxon>
        <taxon>Pichiomycetes</taxon>
        <taxon>Serinales incertae sedis</taxon>
        <taxon>Babjeviella</taxon>
    </lineage>
</organism>
<evidence type="ECO:0000256" key="1">
    <source>
        <dbReference type="ARBA" id="ARBA00022801"/>
    </source>
</evidence>
<dbReference type="GO" id="GO:0008081">
    <property type="term" value="F:phosphoric diester hydrolase activity"/>
    <property type="evidence" value="ECO:0007669"/>
    <property type="project" value="TreeGrafter"/>
</dbReference>
<dbReference type="RefSeq" id="XP_018985813.1">
    <property type="nucleotide sequence ID" value="XM_019128434.1"/>
</dbReference>
<dbReference type="AlphaFoldDB" id="A0A1E3QS11"/>
<dbReference type="GeneID" id="30146287"/>
<sequence>MLSLTRPDLVSQVFTQWCLETSGSPVHCQAKYGSEELEGSNLGTDFTRLLQLMHPGGYDGDYYCYYHDKKCNIFPSTPDIDLSSWFPPKRRSLMSTIKPQGKTFNVLHISNMNLQVDYMLGSESNCTGRICCDSSSQNLDQPPENYNYFDCNDPSKGLSFYASSYRSGKFSKGPYLDLHKIYERNRKVWLPAHEFGAYRCDSSEILINNTLQAIQNFHQNHLNFEFAILTGGLVDDLEPASCNAEKVAKAETRALQYYKHYLKDVPLVLALGHHDIYPYGQLAQWDSGRSDINENTFDYLADLVYDHGWLGMTEKRKLKANYFGYSTTTTRGLKVISLNSNIWYTQNVYAFWNTTSIDMYGQFKFLVDELVACEKTNQRAWIIASIPTNQDALPIPSKVFRMIVERFSPATITGIFLGHSHRDEFQVLYAGDGSDAKSVEKAVNFAWIGPSISPAGGVNPSWRYYSVDTETFQVMNSYNFLTKLDETFRNEGEEPIWEFEYSAREIYDALNEWGEDQPLNAEFWHHVAEKIKNNSDGEEGIFQRFVDFQYRSSPYTPICNEIKGGRQETYCEVSSFTVDQRRECLGLVEEY</sequence>
<dbReference type="Proteomes" id="UP000094336">
    <property type="component" value="Unassembled WGS sequence"/>
</dbReference>
<keyword evidence="4" id="KW-1185">Reference proteome</keyword>
<dbReference type="STRING" id="984486.A0A1E3QS11"/>
<gene>
    <name evidence="3" type="ORF">BABINDRAFT_160765</name>
</gene>
<reference evidence="4" key="1">
    <citation type="submission" date="2016-05" db="EMBL/GenBank/DDBJ databases">
        <title>Comparative genomics of biotechnologically important yeasts.</title>
        <authorList>
            <consortium name="DOE Joint Genome Institute"/>
            <person name="Riley R."/>
            <person name="Haridas S."/>
            <person name="Wolfe K.H."/>
            <person name="Lopes M.R."/>
            <person name="Hittinger C.T."/>
            <person name="Goker M."/>
            <person name="Salamov A."/>
            <person name="Wisecaver J."/>
            <person name="Long T.M."/>
            <person name="Aerts A.L."/>
            <person name="Barry K."/>
            <person name="Choi C."/>
            <person name="Clum A."/>
            <person name="Coughlan A.Y."/>
            <person name="Deshpande S."/>
            <person name="Douglass A.P."/>
            <person name="Hanson S.J."/>
            <person name="Klenk H.-P."/>
            <person name="Labutti K."/>
            <person name="Lapidus A."/>
            <person name="Lindquist E."/>
            <person name="Lipzen A."/>
            <person name="Meier-Kolthoff J.P."/>
            <person name="Ohm R.A."/>
            <person name="Otillar R.P."/>
            <person name="Pangilinan J."/>
            <person name="Peng Y."/>
            <person name="Rokas A."/>
            <person name="Rosa C.A."/>
            <person name="Scheuner C."/>
            <person name="Sibirny A.A."/>
            <person name="Slot J.C."/>
            <person name="Stielow J.B."/>
            <person name="Sun H."/>
            <person name="Kurtzman C.P."/>
            <person name="Blackwell M."/>
            <person name="Grigoriev I.V."/>
            <person name="Jeffries T.W."/>
        </authorList>
    </citation>
    <scope>NUCLEOTIDE SEQUENCE [LARGE SCALE GENOMIC DNA]</scope>
    <source>
        <strain evidence="4">NRRL Y-12698</strain>
    </source>
</reference>
<dbReference type="PANTHER" id="PTHR10340">
    <property type="entry name" value="SPHINGOMYELIN PHOSPHODIESTERASE"/>
    <property type="match status" value="1"/>
</dbReference>
<dbReference type="InterPro" id="IPR041805">
    <property type="entry name" value="ASMase/PPN1_MPP"/>
</dbReference>
<evidence type="ECO:0008006" key="5">
    <source>
        <dbReference type="Google" id="ProtNLM"/>
    </source>
</evidence>
<dbReference type="EMBL" id="KV454429">
    <property type="protein sequence ID" value="ODQ80485.1"/>
    <property type="molecule type" value="Genomic_DNA"/>
</dbReference>
<name>A0A1E3QS11_9ASCO</name>